<dbReference type="Pfam" id="PF01757">
    <property type="entry name" value="Acyl_transf_3"/>
    <property type="match status" value="1"/>
</dbReference>
<evidence type="ECO:0000313" key="4">
    <source>
        <dbReference type="Proteomes" id="UP000191056"/>
    </source>
</evidence>
<dbReference type="InterPro" id="IPR050879">
    <property type="entry name" value="Acyltransferase_3"/>
</dbReference>
<name>A0A1V4J272_9CLOT</name>
<dbReference type="GO" id="GO:0016020">
    <property type="term" value="C:membrane"/>
    <property type="evidence" value="ECO:0007669"/>
    <property type="project" value="TreeGrafter"/>
</dbReference>
<dbReference type="GO" id="GO:0009103">
    <property type="term" value="P:lipopolysaccharide biosynthetic process"/>
    <property type="evidence" value="ECO:0007669"/>
    <property type="project" value="TreeGrafter"/>
</dbReference>
<feature type="transmembrane region" description="Helical" evidence="1">
    <location>
        <begin position="63"/>
        <end position="85"/>
    </location>
</feature>
<evidence type="ECO:0000259" key="2">
    <source>
        <dbReference type="Pfam" id="PF01757"/>
    </source>
</evidence>
<keyword evidence="3" id="KW-0808">Transferase</keyword>
<dbReference type="GO" id="GO:0016747">
    <property type="term" value="F:acyltransferase activity, transferring groups other than amino-acyl groups"/>
    <property type="evidence" value="ECO:0007669"/>
    <property type="project" value="InterPro"/>
</dbReference>
<protein>
    <submittedName>
        <fullName evidence="3">O-acetyltransferase OatA</fullName>
        <ecNumber evidence="3">2.3.1.-</ecNumber>
    </submittedName>
</protein>
<keyword evidence="1" id="KW-1133">Transmembrane helix</keyword>
<feature type="transmembrane region" description="Helical" evidence="1">
    <location>
        <begin position="194"/>
        <end position="216"/>
    </location>
</feature>
<feature type="transmembrane region" description="Helical" evidence="1">
    <location>
        <begin position="381"/>
        <end position="403"/>
    </location>
</feature>
<feature type="transmembrane region" description="Helical" evidence="1">
    <location>
        <begin position="354"/>
        <end position="375"/>
    </location>
</feature>
<dbReference type="InterPro" id="IPR002656">
    <property type="entry name" value="Acyl_transf_3_dom"/>
</dbReference>
<feature type="domain" description="Acyltransferase 3" evidence="2">
    <location>
        <begin position="25"/>
        <end position="395"/>
    </location>
</feature>
<dbReference type="PANTHER" id="PTHR23028">
    <property type="entry name" value="ACETYLTRANSFERASE"/>
    <property type="match status" value="1"/>
</dbReference>
<dbReference type="EMBL" id="MZGT01000002">
    <property type="protein sequence ID" value="OPJ66115.1"/>
    <property type="molecule type" value="Genomic_DNA"/>
</dbReference>
<keyword evidence="4" id="KW-1185">Reference proteome</keyword>
<dbReference type="RefSeq" id="WP_207652296.1">
    <property type="nucleotide sequence ID" value="NZ_MZGT01000002.1"/>
</dbReference>
<gene>
    <name evidence="3" type="primary">oatA</name>
    <name evidence="3" type="ORF">CLCHR_02160</name>
</gene>
<dbReference type="EC" id="2.3.1.-" evidence="3"/>
<dbReference type="AlphaFoldDB" id="A0A1V4J272"/>
<feature type="transmembrane region" description="Helical" evidence="1">
    <location>
        <begin position="105"/>
        <end position="125"/>
    </location>
</feature>
<dbReference type="Proteomes" id="UP000191056">
    <property type="component" value="Unassembled WGS sequence"/>
</dbReference>
<comment type="caution">
    <text evidence="3">The sequence shown here is derived from an EMBL/GenBank/DDBJ whole genome shotgun (WGS) entry which is preliminary data.</text>
</comment>
<dbReference type="STRING" id="225345.CLCHR_02160"/>
<keyword evidence="1" id="KW-0812">Transmembrane</keyword>
<reference evidence="3 4" key="1">
    <citation type="submission" date="2017-03" db="EMBL/GenBank/DDBJ databases">
        <title>Genome sequence of Clostridium chromiireducens DSM 23318.</title>
        <authorList>
            <person name="Poehlein A."/>
            <person name="Daniel R."/>
        </authorList>
    </citation>
    <scope>NUCLEOTIDE SEQUENCE [LARGE SCALE GENOMIC DNA]</scope>
    <source>
        <strain evidence="3 4">DSM 23318</strain>
    </source>
</reference>
<feature type="transmembrane region" description="Helical" evidence="1">
    <location>
        <begin position="315"/>
        <end position="342"/>
    </location>
</feature>
<sequence length="427" mass="49265">MKNHIKVKNTKESKMKVESGERLIGADGLRAIACLSVIIHHLSQQLIPNNQPKIIQELQKFGIMGNTGVSIFFILSGFLLSYPFWRSYLNNSNYPSLKVYSLRRAARIIPGYYIAIAVSAYIIIANNVTAQYFWMRVIAGVTFTSCFNYKTFFPSEINGPLWSISFEVFCYFLMPIFMYGLFRIYGKKRTLFKAFSYWMGALAIIVVLNRFVHLLFTPDNVERGWQYGIVGGAKYWMPNYNPIALFGHFYFGIMAAGITNALYKYSNKIEKYKQSYIFDIIGIMALVVAFIFLWVMRDKPEFSFSIQNQPYFYPFYQILIAGALAILPHTKFVGGIVDNIFFRYTAKVSFGLYLWHYIYITIVKSVFMNTNGMAITSLEKWGTMSVMVLLMSYITATISYKFIEMPVVNFANRRILMARSQNNNMSA</sequence>
<feature type="transmembrane region" description="Helical" evidence="1">
    <location>
        <begin position="162"/>
        <end position="182"/>
    </location>
</feature>
<feature type="transmembrane region" description="Helical" evidence="1">
    <location>
        <begin position="275"/>
        <end position="295"/>
    </location>
</feature>
<feature type="transmembrane region" description="Helical" evidence="1">
    <location>
        <begin position="243"/>
        <end position="263"/>
    </location>
</feature>
<feature type="transmembrane region" description="Helical" evidence="1">
    <location>
        <begin position="132"/>
        <end position="150"/>
    </location>
</feature>
<organism evidence="3 4">
    <name type="scientific">Clostridium chromiireducens</name>
    <dbReference type="NCBI Taxonomy" id="225345"/>
    <lineage>
        <taxon>Bacteria</taxon>
        <taxon>Bacillati</taxon>
        <taxon>Bacillota</taxon>
        <taxon>Clostridia</taxon>
        <taxon>Eubacteriales</taxon>
        <taxon>Clostridiaceae</taxon>
        <taxon>Clostridium</taxon>
    </lineage>
</organism>
<dbReference type="PANTHER" id="PTHR23028:SF53">
    <property type="entry name" value="ACYL_TRANSF_3 DOMAIN-CONTAINING PROTEIN"/>
    <property type="match status" value="1"/>
</dbReference>
<proteinExistence type="predicted"/>
<evidence type="ECO:0000313" key="3">
    <source>
        <dbReference type="EMBL" id="OPJ66115.1"/>
    </source>
</evidence>
<accession>A0A1V4J272</accession>
<keyword evidence="3" id="KW-0012">Acyltransferase</keyword>
<keyword evidence="1" id="KW-0472">Membrane</keyword>
<evidence type="ECO:0000256" key="1">
    <source>
        <dbReference type="SAM" id="Phobius"/>
    </source>
</evidence>